<sequence>MLNLKENKHSMNCMSNKSNLEYFGFIGKILKIDLTEKKVSVEKINQNYSHNFLGGAGYACRYLFELIDKEIDPLSPRNKIMIMNGPLSGTAAPSSGRFVICSKSPYTNLWSESNCGGFFGPELKKAGYDGIIISGKSERPVYIKIFKDNVEICDASHIWSKGIIESNKILKKVFNDSNARVLCIGQAGKNLVKYAIVAAEGRAAGRTGLGAVFGSKKLKGIAVMGNNLKPKIARPSEFKEVVKKIVKYIANSNLSSFIFCVKFMV</sequence>
<protein>
    <recommendedName>
        <fullName evidence="1">Aldehyde ferredoxin oxidoreductase N-terminal domain-containing protein</fullName>
    </recommendedName>
</protein>
<dbReference type="AlphaFoldDB" id="X1EQW5"/>
<dbReference type="SMART" id="SM00790">
    <property type="entry name" value="AFOR_N"/>
    <property type="match status" value="1"/>
</dbReference>
<dbReference type="SUPFAM" id="SSF56228">
    <property type="entry name" value="Aldehyde ferredoxin oxidoreductase, N-terminal domain"/>
    <property type="match status" value="1"/>
</dbReference>
<evidence type="ECO:0000259" key="1">
    <source>
        <dbReference type="SMART" id="SM00790"/>
    </source>
</evidence>
<comment type="caution">
    <text evidence="2">The sequence shown here is derived from an EMBL/GenBank/DDBJ whole genome shotgun (WGS) entry which is preliminary data.</text>
</comment>
<gene>
    <name evidence="2" type="ORF">S03H2_17940</name>
</gene>
<accession>X1EQW5</accession>
<dbReference type="InterPro" id="IPR051919">
    <property type="entry name" value="W-dependent_AOR"/>
</dbReference>
<dbReference type="EMBL" id="BARU01009281">
    <property type="protein sequence ID" value="GAH34957.1"/>
    <property type="molecule type" value="Genomic_DNA"/>
</dbReference>
<dbReference type="InterPro" id="IPR013983">
    <property type="entry name" value="Ald_Fedxn_OxRdtase_N"/>
</dbReference>
<dbReference type="PANTHER" id="PTHR30038">
    <property type="entry name" value="ALDEHYDE FERREDOXIN OXIDOREDUCTASE"/>
    <property type="match status" value="1"/>
</dbReference>
<dbReference type="Gene3D" id="3.60.9.10">
    <property type="entry name" value="Aldehyde ferredoxin oxidoreductase, N-terminal domain"/>
    <property type="match status" value="1"/>
</dbReference>
<organism evidence="2">
    <name type="scientific">marine sediment metagenome</name>
    <dbReference type="NCBI Taxonomy" id="412755"/>
    <lineage>
        <taxon>unclassified sequences</taxon>
        <taxon>metagenomes</taxon>
        <taxon>ecological metagenomes</taxon>
    </lineage>
</organism>
<dbReference type="PANTHER" id="PTHR30038:SF0">
    <property type="entry name" value="TUNGSTEN-CONTAINING ALDEHYDE FERREDOXIN OXIDOREDUCTASE"/>
    <property type="match status" value="1"/>
</dbReference>
<name>X1EQW5_9ZZZZ</name>
<dbReference type="GO" id="GO:0051536">
    <property type="term" value="F:iron-sulfur cluster binding"/>
    <property type="evidence" value="ECO:0007669"/>
    <property type="project" value="InterPro"/>
</dbReference>
<evidence type="ECO:0000313" key="2">
    <source>
        <dbReference type="EMBL" id="GAH34957.1"/>
    </source>
</evidence>
<feature type="domain" description="Aldehyde ferredoxin oxidoreductase N-terminal" evidence="1">
    <location>
        <begin position="25"/>
        <end position="227"/>
    </location>
</feature>
<dbReference type="GO" id="GO:0016625">
    <property type="term" value="F:oxidoreductase activity, acting on the aldehyde or oxo group of donors, iron-sulfur protein as acceptor"/>
    <property type="evidence" value="ECO:0007669"/>
    <property type="project" value="InterPro"/>
</dbReference>
<dbReference type="Pfam" id="PF02730">
    <property type="entry name" value="AFOR_N"/>
    <property type="match status" value="1"/>
</dbReference>
<proteinExistence type="predicted"/>
<dbReference type="InterPro" id="IPR036503">
    <property type="entry name" value="Ald_Fedxn_OxRdtase_N_sf"/>
</dbReference>
<reference evidence="2" key="1">
    <citation type="journal article" date="2014" name="Front. Microbiol.">
        <title>High frequency of phylogenetically diverse reductive dehalogenase-homologous genes in deep subseafloor sedimentary metagenomes.</title>
        <authorList>
            <person name="Kawai M."/>
            <person name="Futagami T."/>
            <person name="Toyoda A."/>
            <person name="Takaki Y."/>
            <person name="Nishi S."/>
            <person name="Hori S."/>
            <person name="Arai W."/>
            <person name="Tsubouchi T."/>
            <person name="Morono Y."/>
            <person name="Uchiyama I."/>
            <person name="Ito T."/>
            <person name="Fujiyama A."/>
            <person name="Inagaki F."/>
            <person name="Takami H."/>
        </authorList>
    </citation>
    <scope>NUCLEOTIDE SEQUENCE</scope>
    <source>
        <strain evidence="2">Expedition CK06-06</strain>
    </source>
</reference>